<dbReference type="InterPro" id="IPR015424">
    <property type="entry name" value="PyrdxlP-dep_Trfase"/>
</dbReference>
<proteinExistence type="inferred from homology"/>
<evidence type="ECO:0000256" key="5">
    <source>
        <dbReference type="ARBA" id="ARBA00022898"/>
    </source>
</evidence>
<dbReference type="InterPro" id="IPR004839">
    <property type="entry name" value="Aminotransferase_I/II_large"/>
</dbReference>
<organism evidence="7 8">
    <name type="scientific">Umbelopsis vinacea</name>
    <dbReference type="NCBI Taxonomy" id="44442"/>
    <lineage>
        <taxon>Eukaryota</taxon>
        <taxon>Fungi</taxon>
        <taxon>Fungi incertae sedis</taxon>
        <taxon>Mucoromycota</taxon>
        <taxon>Mucoromycotina</taxon>
        <taxon>Umbelopsidomycetes</taxon>
        <taxon>Umbelopsidales</taxon>
        <taxon>Umbelopsidaceae</taxon>
        <taxon>Umbelopsis</taxon>
    </lineage>
</organism>
<dbReference type="OrthoDB" id="691673at2759"/>
<gene>
    <name evidence="7" type="ORF">INT44_008656</name>
</gene>
<protein>
    <recommendedName>
        <fullName evidence="6">Aminotransferase class I/classII large domain-containing protein</fullName>
    </recommendedName>
</protein>
<dbReference type="FunFam" id="3.40.640.10:FF:000071">
    <property type="entry name" value="Kynurenine/alpha-aminoadipate aminotransferase, mitochondrial"/>
    <property type="match status" value="1"/>
</dbReference>
<dbReference type="GO" id="GO:0047536">
    <property type="term" value="F:2-aminoadipate transaminase activity"/>
    <property type="evidence" value="ECO:0007669"/>
    <property type="project" value="UniProtKB-ARBA"/>
</dbReference>
<dbReference type="InterPro" id="IPR015421">
    <property type="entry name" value="PyrdxlP-dep_Trfase_major"/>
</dbReference>
<dbReference type="GO" id="GO:0047315">
    <property type="term" value="F:kynurenine-glyoxylate transaminase activity"/>
    <property type="evidence" value="ECO:0007669"/>
    <property type="project" value="UniProtKB-ARBA"/>
</dbReference>
<accession>A0A8H7PXQ7</accession>
<dbReference type="AlphaFoldDB" id="A0A8H7PXQ7"/>
<dbReference type="GO" id="GO:0030170">
    <property type="term" value="F:pyridoxal phosphate binding"/>
    <property type="evidence" value="ECO:0007669"/>
    <property type="project" value="InterPro"/>
</dbReference>
<keyword evidence="8" id="KW-1185">Reference proteome</keyword>
<dbReference type="InterPro" id="IPR050859">
    <property type="entry name" value="Class-I_PLP-dep_aminotransf"/>
</dbReference>
<dbReference type="CDD" id="cd00609">
    <property type="entry name" value="AAT_like"/>
    <property type="match status" value="1"/>
</dbReference>
<sequence length="413" mass="45830">MSKTMDYSKFISARSQARSPSAIRALMKYLDAPGMISLGAGAPNKATFPFASMQVTLKDGSQLSIDQQLFESSLQYSATPGLPQLTNFLRELQLAEHNPPHKDFSVSIGVGSQDLIAKAFEMVIEPGCNIMLENPSYTGIVSFLHTQPCNLVSVSTDAEGIMPQSLESILKNWEDVATRPKVLYTIPTGSNPTGVTVSLERKKAIYKICQEYDILIMEDDPYYFLQFCNPRVPSFYSMDVDGRVLRFDSLSKILSAGLRLGWVTGPKELVDRIIMHTMVTNLQASGVPQAMAATLLNQWGLEGFFKHIDSVGEFYREKRDVFLECAERRLKGYAEWTVPQAGMFVWLKLLNGITDSNKLITSAAIEKKVLAVPGVAFVPSGEPTPYVRVSFSNVTPENMDEALKRLAEVVQEQ</sequence>
<dbReference type="SUPFAM" id="SSF53383">
    <property type="entry name" value="PLP-dependent transferases"/>
    <property type="match status" value="1"/>
</dbReference>
<feature type="domain" description="Aminotransferase class I/classII large" evidence="6">
    <location>
        <begin position="35"/>
        <end position="406"/>
    </location>
</feature>
<keyword evidence="4" id="KW-0808">Transferase</keyword>
<evidence type="ECO:0000313" key="8">
    <source>
        <dbReference type="Proteomes" id="UP000612746"/>
    </source>
</evidence>
<evidence type="ECO:0000256" key="2">
    <source>
        <dbReference type="ARBA" id="ARBA00007441"/>
    </source>
</evidence>
<dbReference type="Pfam" id="PF00155">
    <property type="entry name" value="Aminotran_1_2"/>
    <property type="match status" value="1"/>
</dbReference>
<comment type="caution">
    <text evidence="7">The sequence shown here is derived from an EMBL/GenBank/DDBJ whole genome shotgun (WGS) entry which is preliminary data.</text>
</comment>
<evidence type="ECO:0000259" key="6">
    <source>
        <dbReference type="Pfam" id="PF00155"/>
    </source>
</evidence>
<name>A0A8H7PXQ7_9FUNG</name>
<comment type="similarity">
    <text evidence="2">Belongs to the class-I pyridoxal-phosphate-dependent aminotransferase family.</text>
</comment>
<dbReference type="GO" id="GO:1901605">
    <property type="term" value="P:alpha-amino acid metabolic process"/>
    <property type="evidence" value="ECO:0007669"/>
    <property type="project" value="TreeGrafter"/>
</dbReference>
<dbReference type="Proteomes" id="UP000612746">
    <property type="component" value="Unassembled WGS sequence"/>
</dbReference>
<evidence type="ECO:0000256" key="3">
    <source>
        <dbReference type="ARBA" id="ARBA00022576"/>
    </source>
</evidence>
<dbReference type="FunFam" id="3.90.1150.10:FF:000166">
    <property type="entry name" value="Kynurenine/alpha-aminoadipate aminotransferase, mitochondrial"/>
    <property type="match status" value="1"/>
</dbReference>
<dbReference type="Gene3D" id="3.40.640.10">
    <property type="entry name" value="Type I PLP-dependent aspartate aminotransferase-like (Major domain)"/>
    <property type="match status" value="1"/>
</dbReference>
<dbReference type="PANTHER" id="PTHR42790:SF19">
    <property type="entry name" value="KYNURENINE_ALPHA-AMINOADIPATE AMINOTRANSFERASE, MITOCHONDRIAL"/>
    <property type="match status" value="1"/>
</dbReference>
<dbReference type="EMBL" id="JAEPRA010000008">
    <property type="protein sequence ID" value="KAG2181840.1"/>
    <property type="molecule type" value="Genomic_DNA"/>
</dbReference>
<evidence type="ECO:0000256" key="1">
    <source>
        <dbReference type="ARBA" id="ARBA00001933"/>
    </source>
</evidence>
<reference evidence="7" key="1">
    <citation type="submission" date="2020-12" db="EMBL/GenBank/DDBJ databases">
        <title>Metabolic potential, ecology and presence of endohyphal bacteria is reflected in genomic diversity of Mucoromycotina.</title>
        <authorList>
            <person name="Muszewska A."/>
            <person name="Okrasinska A."/>
            <person name="Steczkiewicz K."/>
            <person name="Drgas O."/>
            <person name="Orlowska M."/>
            <person name="Perlinska-Lenart U."/>
            <person name="Aleksandrzak-Piekarczyk T."/>
            <person name="Szatraj K."/>
            <person name="Zielenkiewicz U."/>
            <person name="Pilsyk S."/>
            <person name="Malc E."/>
            <person name="Mieczkowski P."/>
            <person name="Kruszewska J.S."/>
            <person name="Biernat P."/>
            <person name="Pawlowska J."/>
        </authorList>
    </citation>
    <scope>NUCLEOTIDE SEQUENCE</scope>
    <source>
        <strain evidence="7">WA0000051536</strain>
    </source>
</reference>
<keyword evidence="3" id="KW-0032">Aminotransferase</keyword>
<comment type="cofactor">
    <cofactor evidence="1">
        <name>pyridoxal 5'-phosphate</name>
        <dbReference type="ChEBI" id="CHEBI:597326"/>
    </cofactor>
</comment>
<keyword evidence="5" id="KW-0663">Pyridoxal phosphate</keyword>
<dbReference type="GO" id="GO:0005759">
    <property type="term" value="C:mitochondrial matrix"/>
    <property type="evidence" value="ECO:0007669"/>
    <property type="project" value="UniProtKB-ARBA"/>
</dbReference>
<evidence type="ECO:0000313" key="7">
    <source>
        <dbReference type="EMBL" id="KAG2181840.1"/>
    </source>
</evidence>
<evidence type="ECO:0000256" key="4">
    <source>
        <dbReference type="ARBA" id="ARBA00022679"/>
    </source>
</evidence>
<dbReference type="PANTHER" id="PTHR42790">
    <property type="entry name" value="AMINOTRANSFERASE"/>
    <property type="match status" value="1"/>
</dbReference>